<proteinExistence type="predicted"/>
<dbReference type="GO" id="GO:0003697">
    <property type="term" value="F:single-stranded DNA binding"/>
    <property type="evidence" value="ECO:0007669"/>
    <property type="project" value="TreeGrafter"/>
</dbReference>
<dbReference type="InterPro" id="IPR012340">
    <property type="entry name" value="NA-bd_OB-fold"/>
</dbReference>
<reference evidence="4" key="2">
    <citation type="submission" date="2020-04" db="EMBL/GenBank/DDBJ databases">
        <authorList>
            <consortium name="NCBI Genome Project"/>
        </authorList>
    </citation>
    <scope>NUCLEOTIDE SEQUENCE</scope>
    <source>
        <strain evidence="4">CBS 304.34</strain>
    </source>
</reference>
<evidence type="ECO:0000313" key="2">
    <source>
        <dbReference type="EMBL" id="KAF2809065.1"/>
    </source>
</evidence>
<dbReference type="Gene3D" id="2.40.50.140">
    <property type="entry name" value="Nucleic acid-binding proteins"/>
    <property type="match status" value="2"/>
</dbReference>
<dbReference type="InterPro" id="IPR052469">
    <property type="entry name" value="MEIOB"/>
</dbReference>
<dbReference type="PANTHER" id="PTHR21166:SF2">
    <property type="entry name" value="CELL DIVISION CONTROL PROTEIN 24 OB DOMAIN-CONTAINING PROTEIN-RELATED"/>
    <property type="match status" value="1"/>
</dbReference>
<dbReference type="GeneID" id="54458801"/>
<feature type="region of interest" description="Disordered" evidence="1">
    <location>
        <begin position="1"/>
        <end position="44"/>
    </location>
</feature>
<reference evidence="4" key="3">
    <citation type="submission" date="2025-04" db="UniProtKB">
        <authorList>
            <consortium name="RefSeq"/>
        </authorList>
    </citation>
    <scope>IDENTIFICATION</scope>
    <source>
        <strain evidence="4">CBS 304.34</strain>
    </source>
</reference>
<evidence type="ECO:0000313" key="3">
    <source>
        <dbReference type="Proteomes" id="UP000504636"/>
    </source>
</evidence>
<organism evidence="2">
    <name type="scientific">Mytilinidion resinicola</name>
    <dbReference type="NCBI Taxonomy" id="574789"/>
    <lineage>
        <taxon>Eukaryota</taxon>
        <taxon>Fungi</taxon>
        <taxon>Dikarya</taxon>
        <taxon>Ascomycota</taxon>
        <taxon>Pezizomycotina</taxon>
        <taxon>Dothideomycetes</taxon>
        <taxon>Pleosporomycetidae</taxon>
        <taxon>Mytilinidiales</taxon>
        <taxon>Mytilinidiaceae</taxon>
        <taxon>Mytilinidion</taxon>
    </lineage>
</organism>
<evidence type="ECO:0000313" key="4">
    <source>
        <dbReference type="RefSeq" id="XP_033576029.1"/>
    </source>
</evidence>
<keyword evidence="3" id="KW-1185">Reference proteome</keyword>
<sequence length="494" mass="54719">MAPQFPSIQSFFQVKSSPSSKEHQPPSSSPSATPAGDGFSTEEVDAVLHPTIDSSWTPTQEYEEQEIGELDAGPRCVTFIGRVVNLYDQATPSKAPKAAKGCIKLIVADNTGALTVRLWYANMDYKLHLGQLISVWTPHLSYGENGTLAPSSAPLFTSIFPERDRNCHFKSHENSDEGVQCKKPIGYKKGQPLPGLMTLQNFIDGGYDVADGKILVCVKSIGARTKVENKRGTTERINIGLFDDTAEATLTLWGSTTASAVPWRPSHTVLLITNPGWRIDRRAWISVTANTHVDVDPLITDAIWLRSFAQRLTKRDHVNPPFPDGVFDTEAAESSQVRILYRLADIDEFARAAPKEKFMGFLSIIIMDLHIVTNFKRNMLMCTECCGVPLYANAVTAKCKQCEKYQPLRINPRILGTLADETGALAQGKVLFSDAAWEQLLGRSAFQLVSSSAEVLRYLEQRLLFLRVSLCFGWSLYEEGGEEVGRLCVWGVRV</sequence>
<protein>
    <recommendedName>
        <fullName evidence="5">Nucleic acid-binding protein</fullName>
    </recommendedName>
</protein>
<reference evidence="2 4" key="1">
    <citation type="journal article" date="2020" name="Stud. Mycol.">
        <title>101 Dothideomycetes genomes: a test case for predicting lifestyles and emergence of pathogens.</title>
        <authorList>
            <person name="Haridas S."/>
            <person name="Albert R."/>
            <person name="Binder M."/>
            <person name="Bloem J."/>
            <person name="Labutti K."/>
            <person name="Salamov A."/>
            <person name="Andreopoulos B."/>
            <person name="Baker S."/>
            <person name="Barry K."/>
            <person name="Bills G."/>
            <person name="Bluhm B."/>
            <person name="Cannon C."/>
            <person name="Castanera R."/>
            <person name="Culley D."/>
            <person name="Daum C."/>
            <person name="Ezra D."/>
            <person name="Gonzalez J."/>
            <person name="Henrissat B."/>
            <person name="Kuo A."/>
            <person name="Liang C."/>
            <person name="Lipzen A."/>
            <person name="Lutzoni F."/>
            <person name="Magnuson J."/>
            <person name="Mondo S."/>
            <person name="Nolan M."/>
            <person name="Ohm R."/>
            <person name="Pangilinan J."/>
            <person name="Park H.-J."/>
            <person name="Ramirez L."/>
            <person name="Alfaro M."/>
            <person name="Sun H."/>
            <person name="Tritt A."/>
            <person name="Yoshinaga Y."/>
            <person name="Zwiers L.-H."/>
            <person name="Turgeon B."/>
            <person name="Goodwin S."/>
            <person name="Spatafora J."/>
            <person name="Crous P."/>
            <person name="Grigoriev I."/>
        </authorList>
    </citation>
    <scope>NUCLEOTIDE SEQUENCE</scope>
    <source>
        <strain evidence="2 4">CBS 304.34</strain>
    </source>
</reference>
<dbReference type="RefSeq" id="XP_033576029.1">
    <property type="nucleotide sequence ID" value="XM_033717908.1"/>
</dbReference>
<name>A0A6A6YM64_9PEZI</name>
<dbReference type="GO" id="GO:0000712">
    <property type="term" value="P:resolution of meiotic recombination intermediates"/>
    <property type="evidence" value="ECO:0007669"/>
    <property type="project" value="TreeGrafter"/>
</dbReference>
<dbReference type="OrthoDB" id="3248508at2759"/>
<dbReference type="SUPFAM" id="SSF50249">
    <property type="entry name" value="Nucleic acid-binding proteins"/>
    <property type="match status" value="2"/>
</dbReference>
<gene>
    <name evidence="2 4" type="ORF">BDZ99DRAFT_445035</name>
</gene>
<dbReference type="AlphaFoldDB" id="A0A6A6YM64"/>
<dbReference type="GO" id="GO:0008310">
    <property type="term" value="F:single-stranded DNA 3'-5' DNA exonuclease activity"/>
    <property type="evidence" value="ECO:0007669"/>
    <property type="project" value="TreeGrafter"/>
</dbReference>
<dbReference type="PANTHER" id="PTHR21166">
    <property type="entry name" value="CELL DIVISION CONTROL PROTEIN 24 OB DOMAIN-CONTAINING PROTEIN-RELATED"/>
    <property type="match status" value="1"/>
</dbReference>
<feature type="compositionally biased region" description="Low complexity" evidence="1">
    <location>
        <begin position="25"/>
        <end position="35"/>
    </location>
</feature>
<evidence type="ECO:0000256" key="1">
    <source>
        <dbReference type="SAM" id="MobiDB-lite"/>
    </source>
</evidence>
<feature type="compositionally biased region" description="Polar residues" evidence="1">
    <location>
        <begin position="1"/>
        <end position="19"/>
    </location>
</feature>
<evidence type="ECO:0008006" key="5">
    <source>
        <dbReference type="Google" id="ProtNLM"/>
    </source>
</evidence>
<accession>A0A6A6YM64</accession>
<dbReference type="Proteomes" id="UP000504636">
    <property type="component" value="Unplaced"/>
</dbReference>
<dbReference type="EMBL" id="MU003702">
    <property type="protein sequence ID" value="KAF2809065.1"/>
    <property type="molecule type" value="Genomic_DNA"/>
</dbReference>